<dbReference type="InterPro" id="IPR011047">
    <property type="entry name" value="Quinoprotein_ADH-like_sf"/>
</dbReference>
<organism evidence="2 3">
    <name type="scientific">Sphingomonas sanxanigenens</name>
    <dbReference type="NCBI Taxonomy" id="397260"/>
    <lineage>
        <taxon>Bacteria</taxon>
        <taxon>Pseudomonadati</taxon>
        <taxon>Pseudomonadota</taxon>
        <taxon>Alphaproteobacteria</taxon>
        <taxon>Sphingomonadales</taxon>
        <taxon>Sphingomonadaceae</taxon>
        <taxon>Sphingomonas</taxon>
    </lineage>
</organism>
<comment type="caution">
    <text evidence="2">The sequence shown here is derived from an EMBL/GenBank/DDBJ whole genome shotgun (WGS) entry which is preliminary data.</text>
</comment>
<dbReference type="SUPFAM" id="SSF50998">
    <property type="entry name" value="Quinoprotein alcohol dehydrogenase-like"/>
    <property type="match status" value="1"/>
</dbReference>
<gene>
    <name evidence="2" type="ORF">DI623_06415</name>
</gene>
<feature type="domain" description="Pyrrolo-quinoline quinone repeat" evidence="1">
    <location>
        <begin position="166"/>
        <end position="373"/>
    </location>
</feature>
<dbReference type="InterPro" id="IPR015943">
    <property type="entry name" value="WD40/YVTN_repeat-like_dom_sf"/>
</dbReference>
<dbReference type="PROSITE" id="PS51257">
    <property type="entry name" value="PROKAR_LIPOPROTEIN"/>
    <property type="match status" value="1"/>
</dbReference>
<dbReference type="Proteomes" id="UP000249066">
    <property type="component" value="Unassembled WGS sequence"/>
</dbReference>
<proteinExistence type="predicted"/>
<feature type="domain" description="Pyrrolo-quinoline quinone repeat" evidence="1">
    <location>
        <begin position="86"/>
        <end position="143"/>
    </location>
</feature>
<dbReference type="Pfam" id="PF13360">
    <property type="entry name" value="PQQ_2"/>
    <property type="match status" value="2"/>
</dbReference>
<dbReference type="PANTHER" id="PTHR34512:SF30">
    <property type="entry name" value="OUTER MEMBRANE PROTEIN ASSEMBLY FACTOR BAMB"/>
    <property type="match status" value="1"/>
</dbReference>
<reference evidence="2 3" key="1">
    <citation type="submission" date="2017-08" db="EMBL/GenBank/DDBJ databases">
        <title>Infants hospitalized years apart are colonized by the same room-sourced microbial strains.</title>
        <authorList>
            <person name="Brooks B."/>
            <person name="Olm M.R."/>
            <person name="Firek B.A."/>
            <person name="Baker R."/>
            <person name="Thomas B.C."/>
            <person name="Morowitz M.J."/>
            <person name="Banfield J.F."/>
        </authorList>
    </citation>
    <scope>NUCLEOTIDE SEQUENCE [LARGE SCALE GENOMIC DNA]</scope>
    <source>
        <strain evidence="2">S2_018_000_R2_101</strain>
    </source>
</reference>
<evidence type="ECO:0000313" key="2">
    <source>
        <dbReference type="EMBL" id="PZO90527.1"/>
    </source>
</evidence>
<dbReference type="InterPro" id="IPR018391">
    <property type="entry name" value="PQQ_b-propeller_rpt"/>
</dbReference>
<dbReference type="SMART" id="SM00564">
    <property type="entry name" value="PQQ"/>
    <property type="match status" value="6"/>
</dbReference>
<dbReference type="InterPro" id="IPR002372">
    <property type="entry name" value="PQQ_rpt_dom"/>
</dbReference>
<name>A0A2W5ABH7_9SPHN</name>
<evidence type="ECO:0000313" key="3">
    <source>
        <dbReference type="Proteomes" id="UP000249066"/>
    </source>
</evidence>
<protein>
    <submittedName>
        <fullName evidence="2">Pyrrolo-quinoline quinone</fullName>
    </submittedName>
</protein>
<sequence length="455" mass="48348">MKRVFANILMLSAVATLGGCGVLKKSEPKTAVLGHRIPVLVSEASVQADPALAEVPVTVPPAVENAEWTQPGGSATKSMGNLALARDPKEAWTARIDPGNGRSRLAASPVIVKGRVYIVDTRAKLRAFDAKTGKLIWQADVGDEKDVEGGKGFLSGEMKGMSGIVFGGGVSVSPAGDRLYATNGLGDVVAFDGEGKRLWKKRPGSPLRGAPTLANGDVFVMSQDNQLYALRETDGNVEWTSSGTVETAGIFGVAAPAVGQGTVVAGFSSGELNAYRYENGRGLWQDALSRTSISTQVGIINDVDAAPVIDQGRVYAIGEGGRMVSLELVTGQRLWEINLGGIATPWIAGEWLYVVSDDGRLLCIARTTGKVRWVSQLQRWKKEKRKKGQIAWAGPVMAGDQLILVSTEGQIAFVAPESGQVRKMLKHKTPIFLPPVVAGGTLYTVDVKGKLTAWR</sequence>
<dbReference type="AlphaFoldDB" id="A0A2W5ABH7"/>
<evidence type="ECO:0000259" key="1">
    <source>
        <dbReference type="Pfam" id="PF13360"/>
    </source>
</evidence>
<dbReference type="Gene3D" id="2.130.10.10">
    <property type="entry name" value="YVTN repeat-like/Quinoprotein amine dehydrogenase"/>
    <property type="match status" value="1"/>
</dbReference>
<dbReference type="EMBL" id="QFNN01000026">
    <property type="protein sequence ID" value="PZO90527.1"/>
    <property type="molecule type" value="Genomic_DNA"/>
</dbReference>
<dbReference type="PANTHER" id="PTHR34512">
    <property type="entry name" value="CELL SURFACE PROTEIN"/>
    <property type="match status" value="1"/>
</dbReference>
<accession>A0A2W5ABH7</accession>